<reference evidence="1" key="1">
    <citation type="submission" date="2018-05" db="EMBL/GenBank/DDBJ databases">
        <authorList>
            <person name="Lanie J.A."/>
            <person name="Ng W.-L."/>
            <person name="Kazmierczak K.M."/>
            <person name="Andrzejewski T.M."/>
            <person name="Davidsen T.M."/>
            <person name="Wayne K.J."/>
            <person name="Tettelin H."/>
            <person name="Glass J.I."/>
            <person name="Rusch D."/>
            <person name="Podicherti R."/>
            <person name="Tsui H.-C.T."/>
            <person name="Winkler M.E."/>
        </authorList>
    </citation>
    <scope>NUCLEOTIDE SEQUENCE</scope>
</reference>
<accession>A0A382MW52</accession>
<protein>
    <submittedName>
        <fullName evidence="1">Uncharacterized protein</fullName>
    </submittedName>
</protein>
<dbReference type="AlphaFoldDB" id="A0A382MW52"/>
<gene>
    <name evidence="1" type="ORF">METZ01_LOCUS304415</name>
</gene>
<name>A0A382MW52_9ZZZZ</name>
<proteinExistence type="predicted"/>
<organism evidence="1">
    <name type="scientific">marine metagenome</name>
    <dbReference type="NCBI Taxonomy" id="408172"/>
    <lineage>
        <taxon>unclassified sequences</taxon>
        <taxon>metagenomes</taxon>
        <taxon>ecological metagenomes</taxon>
    </lineage>
</organism>
<evidence type="ECO:0000313" key="1">
    <source>
        <dbReference type="EMBL" id="SVC51561.1"/>
    </source>
</evidence>
<dbReference type="PROSITE" id="PS51257">
    <property type="entry name" value="PROKAR_LIPOPROTEIN"/>
    <property type="match status" value="1"/>
</dbReference>
<sequence>MKNILHITLILFFSLTIFSCAKKSSDISISVISVQESSEVSSSTIKEIEGTWVTNCNTATWNEQHYVIETITVSGSAFLWKWDEYFDSSCSDVYMIWTNNYSSLSLTNEVTFDDGSKGSQFTMNVDSQEGLMKTEAAVKDYNNWNWCGFSDWVLNTAKDYSGKKCGNNESYPARNATVNGVYKLDESSLLITKDSTTSVGSTVFIKQ</sequence>
<dbReference type="EMBL" id="UINC01095458">
    <property type="protein sequence ID" value="SVC51561.1"/>
    <property type="molecule type" value="Genomic_DNA"/>
</dbReference>